<dbReference type="CDD" id="cd13127">
    <property type="entry name" value="MATE_tuaB_like"/>
    <property type="match status" value="1"/>
</dbReference>
<evidence type="ECO:0000256" key="4">
    <source>
        <dbReference type="ARBA" id="ARBA00022692"/>
    </source>
</evidence>
<keyword evidence="6 7" id="KW-0472">Membrane</keyword>
<evidence type="ECO:0000256" key="7">
    <source>
        <dbReference type="SAM" id="Phobius"/>
    </source>
</evidence>
<dbReference type="EMBL" id="CP096574">
    <property type="protein sequence ID" value="UPU37761.1"/>
    <property type="molecule type" value="Genomic_DNA"/>
</dbReference>
<evidence type="ECO:0000256" key="2">
    <source>
        <dbReference type="ARBA" id="ARBA00007430"/>
    </source>
</evidence>
<dbReference type="PANTHER" id="PTHR30250:SF10">
    <property type="entry name" value="LIPOPOLYSACCHARIDE BIOSYNTHESIS PROTEIN WZXC"/>
    <property type="match status" value="1"/>
</dbReference>
<feature type="transmembrane region" description="Helical" evidence="7">
    <location>
        <begin position="163"/>
        <end position="183"/>
    </location>
</feature>
<proteinExistence type="inferred from homology"/>
<evidence type="ECO:0000256" key="5">
    <source>
        <dbReference type="ARBA" id="ARBA00022989"/>
    </source>
</evidence>
<reference evidence="9" key="3">
    <citation type="submission" date="2022-04" db="EMBL/GenBank/DDBJ databases">
        <authorList>
            <person name="Liu G."/>
        </authorList>
    </citation>
    <scope>NUCLEOTIDE SEQUENCE</scope>
    <source>
        <strain evidence="9">RG22</strain>
    </source>
</reference>
<feature type="transmembrane region" description="Helical" evidence="7">
    <location>
        <begin position="428"/>
        <end position="449"/>
    </location>
</feature>
<feature type="transmembrane region" description="Helical" evidence="7">
    <location>
        <begin position="189"/>
        <end position="207"/>
    </location>
</feature>
<evidence type="ECO:0000313" key="9">
    <source>
        <dbReference type="EMBL" id="UPU37761.1"/>
    </source>
</evidence>
<accession>A0A6V8MWQ5</accession>
<name>A0A6V8MWQ5_9BACT</name>
<feature type="transmembrane region" description="Helical" evidence="7">
    <location>
        <begin position="261"/>
        <end position="287"/>
    </location>
</feature>
<feature type="transmembrane region" description="Helical" evidence="7">
    <location>
        <begin position="60"/>
        <end position="85"/>
    </location>
</feature>
<feature type="transmembrane region" description="Helical" evidence="7">
    <location>
        <begin position="396"/>
        <end position="416"/>
    </location>
</feature>
<dbReference type="AlphaFoldDB" id="A0A6V8MWQ5"/>
<evidence type="ECO:0000256" key="1">
    <source>
        <dbReference type="ARBA" id="ARBA00004651"/>
    </source>
</evidence>
<keyword evidence="4 7" id="KW-0812">Transmembrane</keyword>
<evidence type="ECO:0000256" key="6">
    <source>
        <dbReference type="ARBA" id="ARBA00023136"/>
    </source>
</evidence>
<comment type="similarity">
    <text evidence="2">Belongs to the polysaccharide synthase family.</text>
</comment>
<keyword evidence="11" id="KW-1185">Reference proteome</keyword>
<evidence type="ECO:0000256" key="3">
    <source>
        <dbReference type="ARBA" id="ARBA00022475"/>
    </source>
</evidence>
<protein>
    <submittedName>
        <fullName evidence="8">Lipopolysaccharide biosynthesis protein</fullName>
    </submittedName>
</protein>
<sequence length="492" mass="54419">MEFPKLVGKARFLFEDNGSIRERTIRSGIWISIASGIVRFFEFVRSMVLARILLPELFGIMAIVLFVRGAVDVITSTSFKSALIYRQDDVEAAANTAWTLNILRGAVLFGFLLVVSPAVASFYQEPLLSPAIRFIAFALLIESFGNINTVVFEKELNYQKITIGRIFTSTVSIVTVLALAYIYRSIWALLFGSLLTSCSNMLITYVIQPKRPRLCFDKRLARELFHYGKFVTGTSILVFFTLTAADVVLGKLLSLKELGYYSYAFTLANLPTTHVSAVISEIVFSAYNAIKSDARKLISAFQNIFKLVAIVAIPAGVGIFALAEEIVVYVLGPGWQPAIAPLKVLVVFGVIRSLAATTGPILTAIGKPNVVFWVVLFKFCLITVLLYPLIRLYGTVGAALALTLPIIIEQVVLWYLIRRAFNIGLMPFITTVARIFLISLVMLGAIVVLKRLVPITSVSYIFMNVFAGVVVYGVLIWSLDKESVKEVCGIKR</sequence>
<feature type="transmembrane region" description="Helical" evidence="7">
    <location>
        <begin position="455"/>
        <end position="477"/>
    </location>
</feature>
<dbReference type="Proteomes" id="UP000568888">
    <property type="component" value="Unassembled WGS sequence"/>
</dbReference>
<evidence type="ECO:0000313" key="10">
    <source>
        <dbReference type="Proteomes" id="UP000568888"/>
    </source>
</evidence>
<dbReference type="EMBL" id="BLXY01000002">
    <property type="protein sequence ID" value="GFO63699.1"/>
    <property type="molecule type" value="Genomic_DNA"/>
</dbReference>
<feature type="transmembrane region" description="Helical" evidence="7">
    <location>
        <begin position="370"/>
        <end position="390"/>
    </location>
</feature>
<keyword evidence="3" id="KW-1003">Cell membrane</keyword>
<dbReference type="Proteomes" id="UP000831485">
    <property type="component" value="Chromosome"/>
</dbReference>
<dbReference type="GO" id="GO:0005886">
    <property type="term" value="C:plasma membrane"/>
    <property type="evidence" value="ECO:0007669"/>
    <property type="project" value="UniProtKB-SubCell"/>
</dbReference>
<feature type="transmembrane region" description="Helical" evidence="7">
    <location>
        <begin position="338"/>
        <end position="358"/>
    </location>
</feature>
<dbReference type="RefSeq" id="WP_183346541.1">
    <property type="nucleotide sequence ID" value="NZ_BLXY01000002.1"/>
</dbReference>
<feature type="transmembrane region" description="Helical" evidence="7">
    <location>
        <begin position="307"/>
        <end position="332"/>
    </location>
</feature>
<feature type="transmembrane region" description="Helical" evidence="7">
    <location>
        <begin position="131"/>
        <end position="151"/>
    </location>
</feature>
<organism evidence="8 10">
    <name type="scientific">Geomonas paludis</name>
    <dbReference type="NCBI Taxonomy" id="2740185"/>
    <lineage>
        <taxon>Bacteria</taxon>
        <taxon>Pseudomonadati</taxon>
        <taxon>Thermodesulfobacteriota</taxon>
        <taxon>Desulfuromonadia</taxon>
        <taxon>Geobacterales</taxon>
        <taxon>Geobacteraceae</taxon>
        <taxon>Geomonas</taxon>
    </lineage>
</organism>
<gene>
    <name evidence="8" type="ORF">GMPD_16180</name>
    <name evidence="9" type="ORF">M1B72_08655</name>
</gene>
<dbReference type="InterPro" id="IPR050833">
    <property type="entry name" value="Poly_Biosynth_Transport"/>
</dbReference>
<feature type="transmembrane region" description="Helical" evidence="7">
    <location>
        <begin position="97"/>
        <end position="119"/>
    </location>
</feature>
<dbReference type="PANTHER" id="PTHR30250">
    <property type="entry name" value="PST FAMILY PREDICTED COLANIC ACID TRANSPORTER"/>
    <property type="match status" value="1"/>
</dbReference>
<comment type="subcellular location">
    <subcellularLocation>
        <location evidence="1">Cell membrane</location>
        <topology evidence="1">Multi-pass membrane protein</topology>
    </subcellularLocation>
</comment>
<reference evidence="8" key="2">
    <citation type="journal article" date="2021" name="Int. J. Syst. Evol. Microbiol.">
        <title>Geomonas silvestris sp. nov., Geomonas paludis sp. nov. and Geomonas limicola sp. nov., isolated from terrestrial environments, and emended description of the genus Geomonas.</title>
        <authorList>
            <person name="Itoh H."/>
            <person name="Xu Z."/>
            <person name="Masuda Y."/>
            <person name="Ushijima N."/>
            <person name="Hayakawa C."/>
            <person name="Shiratori Y."/>
            <person name="Senoo K."/>
        </authorList>
    </citation>
    <scope>NUCLEOTIDE SEQUENCE</scope>
    <source>
        <strain evidence="8">Red736</strain>
    </source>
</reference>
<evidence type="ECO:0000313" key="11">
    <source>
        <dbReference type="Proteomes" id="UP000831485"/>
    </source>
</evidence>
<reference evidence="10" key="1">
    <citation type="submission" date="2020-06" db="EMBL/GenBank/DDBJ databases">
        <title>Draft genomic sequecing of Geomonas sp. Red736.</title>
        <authorList>
            <person name="Itoh H."/>
            <person name="Xu Z.X."/>
            <person name="Ushijima N."/>
            <person name="Masuda Y."/>
            <person name="Shiratori Y."/>
            <person name="Senoo K."/>
        </authorList>
    </citation>
    <scope>NUCLEOTIDE SEQUENCE [LARGE SCALE GENOMIC DNA]</scope>
    <source>
        <strain evidence="10">Red736</strain>
    </source>
</reference>
<feature type="transmembrane region" description="Helical" evidence="7">
    <location>
        <begin position="227"/>
        <end position="249"/>
    </location>
</feature>
<dbReference type="Pfam" id="PF13440">
    <property type="entry name" value="Polysacc_synt_3"/>
    <property type="match status" value="1"/>
</dbReference>
<evidence type="ECO:0000313" key="8">
    <source>
        <dbReference type="EMBL" id="GFO63699.1"/>
    </source>
</evidence>
<keyword evidence="5 7" id="KW-1133">Transmembrane helix</keyword>